<dbReference type="Pfam" id="PF02575">
    <property type="entry name" value="YbaB_DNA_bd"/>
    <property type="match status" value="1"/>
</dbReference>
<evidence type="ECO:0008006" key="3">
    <source>
        <dbReference type="Google" id="ProtNLM"/>
    </source>
</evidence>
<organism evidence="1 2">
    <name type="scientific">Nocardia ninae NBRC 108245</name>
    <dbReference type="NCBI Taxonomy" id="1210091"/>
    <lineage>
        <taxon>Bacteria</taxon>
        <taxon>Bacillati</taxon>
        <taxon>Actinomycetota</taxon>
        <taxon>Actinomycetes</taxon>
        <taxon>Mycobacteriales</taxon>
        <taxon>Nocardiaceae</taxon>
        <taxon>Nocardia</taxon>
    </lineage>
</organism>
<dbReference type="Proteomes" id="UP000321424">
    <property type="component" value="Unassembled WGS sequence"/>
</dbReference>
<proteinExistence type="predicted"/>
<name>A0A511MBY4_9NOCA</name>
<dbReference type="SUPFAM" id="SSF82607">
    <property type="entry name" value="YbaB-like"/>
    <property type="match status" value="1"/>
</dbReference>
<sequence>MDYLDQWNDEQRRAAAEWRSKNEALQRSLAQIAVRAGSRNGELSATVDGHGNVTDLRLTPQALRLGEVQLRRLLLEAIQSAQSDARRQAEAAARPLTDDPANADAMTFIRKILDGDAPPL</sequence>
<dbReference type="AlphaFoldDB" id="A0A511MBY4"/>
<protein>
    <recommendedName>
        <fullName evidence="3">DNA-binding protein</fullName>
    </recommendedName>
</protein>
<evidence type="ECO:0000313" key="2">
    <source>
        <dbReference type="Proteomes" id="UP000321424"/>
    </source>
</evidence>
<dbReference type="InterPro" id="IPR004401">
    <property type="entry name" value="YbaB/EbfC"/>
</dbReference>
<dbReference type="Gene3D" id="3.30.1310.10">
    <property type="entry name" value="Nucleoid-associated protein YbaB-like domain"/>
    <property type="match status" value="1"/>
</dbReference>
<accession>A0A511MBY4</accession>
<dbReference type="InterPro" id="IPR036894">
    <property type="entry name" value="YbaB-like_sf"/>
</dbReference>
<comment type="caution">
    <text evidence="1">The sequence shown here is derived from an EMBL/GenBank/DDBJ whole genome shotgun (WGS) entry which is preliminary data.</text>
</comment>
<evidence type="ECO:0000313" key="1">
    <source>
        <dbReference type="EMBL" id="GEM37266.1"/>
    </source>
</evidence>
<gene>
    <name evidence="1" type="ORF">NN4_17850</name>
</gene>
<dbReference type="GO" id="GO:0003677">
    <property type="term" value="F:DNA binding"/>
    <property type="evidence" value="ECO:0007669"/>
    <property type="project" value="InterPro"/>
</dbReference>
<dbReference type="RefSeq" id="WP_186818328.1">
    <property type="nucleotide sequence ID" value="NZ_BJXA01000008.1"/>
</dbReference>
<reference evidence="1 2" key="1">
    <citation type="submission" date="2019-07" db="EMBL/GenBank/DDBJ databases">
        <title>Whole genome shotgun sequence of Nocardia ninae NBRC 108245.</title>
        <authorList>
            <person name="Hosoyama A."/>
            <person name="Uohara A."/>
            <person name="Ohji S."/>
            <person name="Ichikawa N."/>
        </authorList>
    </citation>
    <scope>NUCLEOTIDE SEQUENCE [LARGE SCALE GENOMIC DNA]</scope>
    <source>
        <strain evidence="1 2">NBRC 108245</strain>
    </source>
</reference>
<dbReference type="EMBL" id="BJXA01000008">
    <property type="protein sequence ID" value="GEM37266.1"/>
    <property type="molecule type" value="Genomic_DNA"/>
</dbReference>
<keyword evidence="2" id="KW-1185">Reference proteome</keyword>